<dbReference type="SUPFAM" id="SSF47370">
    <property type="entry name" value="Bromodomain"/>
    <property type="match status" value="4"/>
</dbReference>
<evidence type="ECO:0000259" key="20">
    <source>
        <dbReference type="PROSITE" id="PS50014"/>
    </source>
</evidence>
<dbReference type="PROSITE" id="PS50016">
    <property type="entry name" value="ZF_PHD_2"/>
    <property type="match status" value="1"/>
</dbReference>
<feature type="compositionally biased region" description="Acidic residues" evidence="18">
    <location>
        <begin position="955"/>
        <end position="964"/>
    </location>
</feature>
<keyword evidence="10 14" id="KW-0103">Bromodomain</keyword>
<feature type="domain" description="Helicase C-terminal" evidence="25">
    <location>
        <begin position="2898"/>
        <end position="3048"/>
    </location>
</feature>
<dbReference type="PROSITE" id="PS51058">
    <property type="entry name" value="ZF_CXXC"/>
    <property type="match status" value="2"/>
</dbReference>
<keyword evidence="13 16" id="KW-0539">Nucleus</keyword>
<protein>
    <submittedName>
        <fullName evidence="26">Uncharacterized protein</fullName>
    </submittedName>
</protein>
<evidence type="ECO:0000259" key="22">
    <source>
        <dbReference type="PROSITE" id="PS50118"/>
    </source>
</evidence>
<evidence type="ECO:0000256" key="14">
    <source>
        <dbReference type="PROSITE-ProRule" id="PRU00035"/>
    </source>
</evidence>
<dbReference type="Gene3D" id="1.20.920.10">
    <property type="entry name" value="Bromodomain-like"/>
    <property type="match status" value="4"/>
</dbReference>
<evidence type="ECO:0000256" key="17">
    <source>
        <dbReference type="SAM" id="Coils"/>
    </source>
</evidence>
<feature type="region of interest" description="Disordered" evidence="18">
    <location>
        <begin position="922"/>
        <end position="1034"/>
    </location>
</feature>
<dbReference type="Pfam" id="PF00505">
    <property type="entry name" value="HMG_box"/>
    <property type="match status" value="1"/>
</dbReference>
<dbReference type="CDD" id="cd00084">
    <property type="entry name" value="HMG-box_SF"/>
    <property type="match status" value="1"/>
</dbReference>
<feature type="compositionally biased region" description="Acidic residues" evidence="18">
    <location>
        <begin position="134"/>
        <end position="146"/>
    </location>
</feature>
<dbReference type="SUPFAM" id="SSF52540">
    <property type="entry name" value="P-loop containing nucleoside triphosphate hydrolases"/>
    <property type="match status" value="4"/>
</dbReference>
<dbReference type="InterPro" id="IPR023779">
    <property type="entry name" value="Chromodomain_CS"/>
</dbReference>
<dbReference type="PROSITE" id="PS00633">
    <property type="entry name" value="BROMODOMAIN_1"/>
    <property type="match status" value="3"/>
</dbReference>
<dbReference type="SMART" id="SM00487">
    <property type="entry name" value="DEXDc"/>
    <property type="match status" value="2"/>
</dbReference>
<feature type="domain" description="Bromo" evidence="20">
    <location>
        <begin position="3404"/>
        <end position="3466"/>
    </location>
</feature>
<feature type="compositionally biased region" description="Acidic residues" evidence="18">
    <location>
        <begin position="25"/>
        <end position="38"/>
    </location>
</feature>
<feature type="compositionally biased region" description="Basic and acidic residues" evidence="18">
    <location>
        <begin position="3302"/>
        <end position="3329"/>
    </location>
</feature>
<dbReference type="InterPro" id="IPR049730">
    <property type="entry name" value="SNF2/RAD54-like_C"/>
</dbReference>
<dbReference type="SMART" id="SM00398">
    <property type="entry name" value="HMG"/>
    <property type="match status" value="1"/>
</dbReference>
<dbReference type="SMART" id="SM00249">
    <property type="entry name" value="PHD"/>
    <property type="match status" value="1"/>
</dbReference>
<feature type="compositionally biased region" description="Basic and acidic residues" evidence="18">
    <location>
        <begin position="2023"/>
        <end position="2050"/>
    </location>
</feature>
<evidence type="ECO:0000259" key="21">
    <source>
        <dbReference type="PROSITE" id="PS50016"/>
    </source>
</evidence>
<dbReference type="SMART" id="SM00490">
    <property type="entry name" value="HELICc"/>
    <property type="match status" value="2"/>
</dbReference>
<feature type="domain" description="Bromo" evidence="20">
    <location>
        <begin position="448"/>
        <end position="519"/>
    </location>
</feature>
<feature type="domain" description="Helicase ATP-binding" evidence="24">
    <location>
        <begin position="1314"/>
        <end position="1496"/>
    </location>
</feature>
<feature type="DNA-binding region" description="HMG box" evidence="16">
    <location>
        <begin position="357"/>
        <end position="425"/>
    </location>
</feature>
<dbReference type="InterPro" id="IPR038718">
    <property type="entry name" value="SNF2-like_sf"/>
</dbReference>
<dbReference type="InterPro" id="IPR023780">
    <property type="entry name" value="Chromo_domain"/>
</dbReference>
<dbReference type="PROSITE" id="PS51194">
    <property type="entry name" value="HELICASE_CTER"/>
    <property type="match status" value="2"/>
</dbReference>
<keyword evidence="7" id="KW-0862">Zinc</keyword>
<keyword evidence="12" id="KW-0804">Transcription</keyword>
<dbReference type="InterPro" id="IPR001487">
    <property type="entry name" value="Bromodomain"/>
</dbReference>
<evidence type="ECO:0000313" key="26">
    <source>
        <dbReference type="EMBL" id="KAL3790099.1"/>
    </source>
</evidence>
<feature type="region of interest" description="Disordered" evidence="18">
    <location>
        <begin position="3294"/>
        <end position="3329"/>
    </location>
</feature>
<keyword evidence="3" id="KW-0677">Repeat</keyword>
<evidence type="ECO:0000259" key="25">
    <source>
        <dbReference type="PROSITE" id="PS51194"/>
    </source>
</evidence>
<feature type="compositionally biased region" description="Basic and acidic residues" evidence="18">
    <location>
        <begin position="296"/>
        <end position="307"/>
    </location>
</feature>
<dbReference type="InterPro" id="IPR019787">
    <property type="entry name" value="Znf_PHD-finger"/>
</dbReference>
<feature type="domain" description="HMG box" evidence="22">
    <location>
        <begin position="357"/>
        <end position="425"/>
    </location>
</feature>
<dbReference type="PROSITE" id="PS51192">
    <property type="entry name" value="HELICASE_ATP_BIND_1"/>
    <property type="match status" value="2"/>
</dbReference>
<feature type="compositionally biased region" description="Polar residues" evidence="18">
    <location>
        <begin position="3520"/>
        <end position="3529"/>
    </location>
</feature>
<evidence type="ECO:0000256" key="10">
    <source>
        <dbReference type="ARBA" id="ARBA00023117"/>
    </source>
</evidence>
<name>A0ABD3PQV9_9STRA</name>
<feature type="coiled-coil region" evidence="17">
    <location>
        <begin position="1160"/>
        <end position="1187"/>
    </location>
</feature>
<dbReference type="GO" id="GO:0005634">
    <property type="term" value="C:nucleus"/>
    <property type="evidence" value="ECO:0007669"/>
    <property type="project" value="UniProtKB-SubCell"/>
</dbReference>
<evidence type="ECO:0000259" key="19">
    <source>
        <dbReference type="PROSITE" id="PS50013"/>
    </source>
</evidence>
<evidence type="ECO:0000256" key="15">
    <source>
        <dbReference type="PROSITE-ProRule" id="PRU00146"/>
    </source>
</evidence>
<keyword evidence="11 16" id="KW-0238">DNA-binding</keyword>
<dbReference type="CDD" id="cd18793">
    <property type="entry name" value="SF2_C_SNF"/>
    <property type="match status" value="2"/>
</dbReference>
<feature type="domain" description="CXXC-type" evidence="23">
    <location>
        <begin position="3530"/>
        <end position="3571"/>
    </location>
</feature>
<dbReference type="PROSITE" id="PS50013">
    <property type="entry name" value="CHROMO_2"/>
    <property type="match status" value="1"/>
</dbReference>
<feature type="region of interest" description="Disordered" evidence="18">
    <location>
        <begin position="1"/>
        <end position="60"/>
    </location>
</feature>
<keyword evidence="4" id="KW-0547">Nucleotide-binding</keyword>
<dbReference type="GO" id="GO:0016787">
    <property type="term" value="F:hydrolase activity"/>
    <property type="evidence" value="ECO:0007669"/>
    <property type="project" value="UniProtKB-KW"/>
</dbReference>
<comment type="caution">
    <text evidence="26">The sequence shown here is derived from an EMBL/GenBank/DDBJ whole genome shotgun (WGS) entry which is preliminary data.</text>
</comment>
<evidence type="ECO:0000256" key="7">
    <source>
        <dbReference type="ARBA" id="ARBA00022833"/>
    </source>
</evidence>
<dbReference type="PROSITE" id="PS50118">
    <property type="entry name" value="HMG_BOX_2"/>
    <property type="match status" value="1"/>
</dbReference>
<feature type="region of interest" description="Disordered" evidence="18">
    <location>
        <begin position="3506"/>
        <end position="3529"/>
    </location>
</feature>
<dbReference type="Pfam" id="PF00271">
    <property type="entry name" value="Helicase_C"/>
    <property type="match status" value="2"/>
</dbReference>
<feature type="compositionally biased region" description="Basic and acidic residues" evidence="18">
    <location>
        <begin position="3632"/>
        <end position="3647"/>
    </location>
</feature>
<dbReference type="SUPFAM" id="SSF57903">
    <property type="entry name" value="FYVE/PHD zinc finger"/>
    <property type="match status" value="1"/>
</dbReference>
<reference evidence="26 27" key="1">
    <citation type="journal article" date="2020" name="G3 (Bethesda)">
        <title>Improved Reference Genome for Cyclotella cryptica CCMP332, a Model for Cell Wall Morphogenesis, Salinity Adaptation, and Lipid Production in Diatoms (Bacillariophyta).</title>
        <authorList>
            <person name="Roberts W.R."/>
            <person name="Downey K.M."/>
            <person name="Ruck E.C."/>
            <person name="Traller J.C."/>
            <person name="Alverson A.J."/>
        </authorList>
    </citation>
    <scope>NUCLEOTIDE SEQUENCE [LARGE SCALE GENOMIC DNA]</scope>
    <source>
        <strain evidence="26 27">CCMP332</strain>
    </source>
</reference>
<dbReference type="InterPro" id="IPR011011">
    <property type="entry name" value="Znf_FYVE_PHD"/>
</dbReference>
<dbReference type="GO" id="GO:0003677">
    <property type="term" value="F:DNA binding"/>
    <property type="evidence" value="ECO:0007669"/>
    <property type="project" value="UniProtKB-UniRule"/>
</dbReference>
<dbReference type="Pfam" id="PF00385">
    <property type="entry name" value="Chromo"/>
    <property type="match status" value="1"/>
</dbReference>
<feature type="region of interest" description="Disordered" evidence="18">
    <location>
        <begin position="273"/>
        <end position="314"/>
    </location>
</feature>
<dbReference type="InterPro" id="IPR002857">
    <property type="entry name" value="Znf_CXXC"/>
</dbReference>
<feature type="domain" description="Bromo" evidence="20">
    <location>
        <begin position="2452"/>
        <end position="2526"/>
    </location>
</feature>
<dbReference type="SUPFAM" id="SSF54160">
    <property type="entry name" value="Chromo domain-like"/>
    <property type="match status" value="2"/>
</dbReference>
<dbReference type="PROSITE" id="PS00598">
    <property type="entry name" value="CHROMO_1"/>
    <property type="match status" value="1"/>
</dbReference>
<dbReference type="InterPro" id="IPR009071">
    <property type="entry name" value="HMG_box_dom"/>
</dbReference>
<dbReference type="InterPro" id="IPR000953">
    <property type="entry name" value="Chromo/chromo_shadow_dom"/>
</dbReference>
<evidence type="ECO:0000256" key="12">
    <source>
        <dbReference type="ARBA" id="ARBA00023163"/>
    </source>
</evidence>
<dbReference type="Proteomes" id="UP001516023">
    <property type="component" value="Unassembled WGS sequence"/>
</dbReference>
<feature type="compositionally biased region" description="Acidic residues" evidence="18">
    <location>
        <begin position="938"/>
        <end position="948"/>
    </location>
</feature>
<feature type="compositionally biased region" description="Basic and acidic residues" evidence="18">
    <location>
        <begin position="2345"/>
        <end position="2360"/>
    </location>
</feature>
<dbReference type="CDD" id="cd04369">
    <property type="entry name" value="Bromodomain"/>
    <property type="match status" value="4"/>
</dbReference>
<dbReference type="Pfam" id="PF00628">
    <property type="entry name" value="PHD"/>
    <property type="match status" value="1"/>
</dbReference>
<sequence length="3683" mass="419207">MSEEEAAGRSRRARTKVDYSIEQQFSDEDIFEEGDEEEKVPASAKRKSRGRKSTGMGVVSSSVMDSGISFERSKPVYTERGYDPSLPPIRERFTFEPEYEDDGTPKIELIVGRRLIEDTKDRTQSSGDGRVTADDDGDENESEDEVSKDGGSPSRRVRSRSNTKSRRSKPSSEDDEETKVAQSEMEYEYLLKYKGRSYLHLEWKTAADLESMNKGAKTMYRRFLKKLEAGTEEDLEDPTVDPSFTEPGRILAEEEHEIMVELTDKELVKWQKEQSKELEEMDDESEEDEEGSTAAKLEDSPPEKQEVNMEEETVEIGEPGTMTLDQLRSVIKREDPYYPTYPGSDNPYRDGYFTEPPKKPRPSYLFYQGIYRSWFAKRNPGASVAEIMQMLGDSWRELTEDQQAPYVQLAKEESEQYEKEKILLERAQRPTEVWQPIRRCQAVLDRLCNDPMASIFLEPVDTSIYTDYLDIIDSPMDLGTVRQNLKAQKNYMGPESFARDVRKIWNNCKIFNQHGSAIWHVADYMSKQFERLYHAWVLDFRDRYLRWANPAARPWEPSCRSCDGACKTQDNLMVLCDHCDAMYGISCLKPKLKKVPKGVWHCPSCAPKVKKNLSVSILSAVTEQAARKRAEIGDAPKKQVKQKMFLVKWAGLGYEHCTWETQEDINDDAIIAEFRRREGVTPEEPELAEQDVHRIIESAVAVTRENSGGNQDMALLRSQLYAQTRSFQFTKFGADIPKPLRAECGPFSHSVEDDRLSINDTKEDVRKCLSEIVYSVSYSKRNLMRSHHCASLPPLLFEEYDVVLPVTSKGLLLNVGESNGVVQFLGYRQLPSGKGPAEVANLVRSSGDLIIAVNGKSTVGKTFTEVIGMLKENIAYAYIRFSSSPNKIADVSSCGKLGRFLYKNISMRCKADRRRLLAKRALASEAEKDDSSTSSEELPNDSENDSDDSQSASDLEPDSDDEDLLFEKRVDGSESNESDSETSRGTDSPIAEGKKPRNDYQDCDGEEKKVSDTEKTPEQKPASAITSTSQCKTVTQRQKSTQCLAFELLGIDVGYSSDEGGDEENAYFFDGVDATFSPSKKPSTALRSQPLKSEVEAISVPDCEAEKVAPSETNASKVIYPVKKDEFSLIGRKSQLQVAIALTNQEPDPVDFDNFPFPSSKEIQAAKAKAEADARALEEQKLKEAAALKEAQKPKVKSTTKVEQVSTLTNEVVHIWASAEDAASTMQIPLKDIRQLLKGTYDADLGDEAGGYRWRYADEDAEVTETVSSGRDSKKGKQAFLQFRDKLYDPKKPHIYKDGHKLRDYQVDGVNWLSSCYYKRTGAILADEMGLGKTVQIVSYLEHLYRVEKIHGPFLVVVPLSTVEHWRREFEGWTDMQCCVYHDRQRVWRDVLREYEFYYQDRPHTSDYLKFNVLVTTYDTLIGDFDVLSDIPWRVTVVDEAHRLRNVKGKLLECMKEISAKGTLKYGFQSRVLMTGTPLQNNTQELWTLLNFIEPGLFQSLEDFEESFGNMANREQVEALQRKISPFMLRRVKEDVAKDIPAKEETVIDVELTSIQKQYYRAIFEHNHAFLSMGSAKTVAPKLMNIQMELRKCCNHPFLLDGIESREMEKRREELQKTGELDDKSPEEQHNILNEYGYVLSSGKMVLLDKLLPKLRQEGHKVLIFSQFVKMLDLISDYCDFRNFNYERLDGRVRGNERQKAIDRFETQNDSFMFLLSTRAGGVGINLTAADICIIFDSDWNPQNDVQAQARCHRIGQTKDVMIYRLVTSRTFEQEMFDRASKKLGLEQAVLGTFGQENDDDKPTSKEMETLLKRGAYALLEDENDEIGNEFVADDIENILAKRTRTRVVEGAKTASWLNKSGLTVTKSKFLSEAGIAEMEAAFEKPVKGGRPSKTRSDDNEKGLSRGNIKKVKEFMVDLKGVMEDVFEQDSEDTLSAADKSTCQKLLLMVSVKDKLFSEDQRSTAKKLLARLEGDRRRKCRVSEGRAIRSGVDDNDLVLAGPGIREELLIVSSKKKRKRGTPRKGDDLVSGTECKETPRRDSEIDEDGFKLHSDDEADWSDIESSNTKSISLKEAQRRREWGAGKDEMTAAALPWPVFPRHTVTQVLTTLIDEVIKIDRDCGGMFSVPVPRDDFPDYYEIIKHPMDYGTMKKKLENGEYRSAQAMQKDFILLMQNCLAYNTKDSDIVKEAKRQTLMRPKLLKDAALKNNLFIHEDGSVIEIHDDATDAKKKKGRKVKDGANNSPIKKEKTKLVACGKCEGCQKKACKKCDACKRKKRCLLRACSNVKRIVFDSSDWMPGRVEKDDIDKESDHEVPPTEPKGTPKLRLRVQLSNKSSASNKRKATPHREANEHESGCEEAKVTSSRKRARLSNGRRGARSPTQTEMSEEESDDYDEMFDVNKIEAEYKKLKRTSFVEARNNFMRRGPWRLPKALESNESSFKEVAKITLINISRYDTYSIFKEPVSEPAAPGYYDIIKNPMDFGTMKTKVDKGKYGEGSKAAAKFYKDFLLTFDNCSSFNEEGGDVLEEATAILAALPVTYAKASFVLWIMQCNYLIAILFQKRGTCPGLKQFCVVFPHSVQIVSYLEHLYRVEKIHGPFLVVVPLSTVEHRRREFEGWTDMQCCVYHDRQLFIQLKRVWRDVLREYEFYYQDRPHTPDYLKFNVLVTTYDTLIGDFDVIGDIPWRVTVVDEAHHLRNVKGKLLECMKEISAKGTLKYGFQSRVLMTGTPLQNNTQELWTLLNFIEPGLFQSLEDFEESFGNMANREQVEALQRKISPFMLRRVKEDVAKDIPAKEETVIDVELTSIQKQYYRAIFEHNHAFLSMGSAKTVAPKLMNIQMELRKCCNHPFLLDGIESREMEKRREELQKTGELDDKSPEEQHNILNEYGYVLSSGKMVLLDKLLPKLRQEGHKVLIFSQFVKMLDLISDYCDFRNFNYERLDGRVRGNERQKAIDRFETQNDSFMFLLSTRAGGVGINLTAADICIIFDSDWNPQNDVQAQARCHRIGQTKDVMIYRLVTSRTFEQEMFDRASKKLGLEQAVLGTFGQENDDDKPTSKEMETLLKRGAYALLEDENDEIGNEFVADDIENILAKRTRTRVVEGAKTASWLNKSGLTVTKSKFLSEAGGASLDIDDPDFWQKVMPDFITPAILINKIAEMEAAFEKPVKGGRPSKTRSDDNEKGLSCENIKKVKAFMVDLKGVMEDVFDQDSEDTLSAADKSTCQKLLLMVSVKDKLFSEDQRSTAKKLLARLEGDRRRKCRVSEGRAIRSGVDDNDLVLAGPGIREELLIVSSKKKRKRGTPRKGDDLVSGTECKETPRRDSEIDEDGFKLHSDDEADWSDIESSNTKSISLKEAQRRREWGAGKDEMTAAALPWPVFPRHMVTQVLTTLIDEVIKIDRDCGGMFSVPVPRDDFPDYYEIIKHPMDYGTMKKKLENGEYRSAQAMQKDFILLMQNCLAYNTKDSDIVKEAKRQTLMRPKLLKDAALKNNLFIHEDGSVIEIHDDATDAKKKKGRKVKDGANNSPIKKANNSPIKKEKTKLVACGKCEGCQKKACKKCDTCKRKKRCLLRACSNVKRIVFDSSDWMPGRVEKDDIDKESDHEVPPTEPKGTPKLRLRVQLSNKSSASNKRKATPHREANEHESGCEEAKVTSSRKRAHLSNGRRGARSPTQTEMSEEEICCCYEL</sequence>
<dbReference type="GO" id="GO:0005524">
    <property type="term" value="F:ATP binding"/>
    <property type="evidence" value="ECO:0007669"/>
    <property type="project" value="UniProtKB-KW"/>
</dbReference>
<keyword evidence="17" id="KW-0175">Coiled coil</keyword>
<feature type="domain" description="Helicase ATP-binding" evidence="24">
    <location>
        <begin position="2661"/>
        <end position="2747"/>
    </location>
</feature>
<evidence type="ECO:0000256" key="6">
    <source>
        <dbReference type="ARBA" id="ARBA00022801"/>
    </source>
</evidence>
<dbReference type="PROSITE" id="PS50014">
    <property type="entry name" value="BROMODOMAIN_2"/>
    <property type="match status" value="4"/>
</dbReference>
<keyword evidence="27" id="KW-1185">Reference proteome</keyword>
<evidence type="ECO:0000256" key="11">
    <source>
        <dbReference type="ARBA" id="ARBA00023125"/>
    </source>
</evidence>
<dbReference type="PRINTS" id="PR00503">
    <property type="entry name" value="BROMODOMAIN"/>
</dbReference>
<feature type="compositionally biased region" description="Polar residues" evidence="18">
    <location>
        <begin position="1024"/>
        <end position="1034"/>
    </location>
</feature>
<feature type="domain" description="Helicase C-terminal" evidence="25">
    <location>
        <begin position="1647"/>
        <end position="1797"/>
    </location>
</feature>
<dbReference type="InterPro" id="IPR001965">
    <property type="entry name" value="Znf_PHD"/>
</dbReference>
<dbReference type="PANTHER" id="PTHR45623">
    <property type="entry name" value="CHROMODOMAIN-HELICASE-DNA-BINDING PROTEIN 3-RELATED-RELATED"/>
    <property type="match status" value="1"/>
</dbReference>
<dbReference type="Gene3D" id="3.40.50.10810">
    <property type="entry name" value="Tandem AAA-ATPase domain"/>
    <property type="match status" value="2"/>
</dbReference>
<dbReference type="InterPro" id="IPR027417">
    <property type="entry name" value="P-loop_NTPase"/>
</dbReference>
<evidence type="ECO:0000256" key="18">
    <source>
        <dbReference type="SAM" id="MobiDB-lite"/>
    </source>
</evidence>
<evidence type="ECO:0000313" key="27">
    <source>
        <dbReference type="Proteomes" id="UP001516023"/>
    </source>
</evidence>
<dbReference type="InterPro" id="IPR036427">
    <property type="entry name" value="Bromodomain-like_sf"/>
</dbReference>
<proteinExistence type="predicted"/>
<comment type="subcellular location">
    <subcellularLocation>
        <location evidence="1">Nucleus</location>
    </subcellularLocation>
</comment>
<dbReference type="InterPro" id="IPR000330">
    <property type="entry name" value="SNF2_N"/>
</dbReference>
<gene>
    <name evidence="26" type="ORF">HJC23_013610</name>
</gene>
<evidence type="ECO:0000256" key="13">
    <source>
        <dbReference type="ARBA" id="ARBA00023242"/>
    </source>
</evidence>
<feature type="compositionally biased region" description="Acidic residues" evidence="18">
    <location>
        <begin position="279"/>
        <end position="291"/>
    </location>
</feature>
<dbReference type="InterPro" id="IPR013083">
    <property type="entry name" value="Znf_RING/FYVE/PHD"/>
</dbReference>
<keyword evidence="8" id="KW-0067">ATP-binding</keyword>
<dbReference type="Pfam" id="PF00176">
    <property type="entry name" value="SNF2-rel_dom"/>
    <property type="match status" value="2"/>
</dbReference>
<keyword evidence="6" id="KW-0378">Hydrolase</keyword>
<evidence type="ECO:0000256" key="4">
    <source>
        <dbReference type="ARBA" id="ARBA00022741"/>
    </source>
</evidence>
<dbReference type="InterPro" id="IPR018359">
    <property type="entry name" value="Bromodomain_CS"/>
</dbReference>
<evidence type="ECO:0000256" key="5">
    <source>
        <dbReference type="ARBA" id="ARBA00022771"/>
    </source>
</evidence>
<evidence type="ECO:0000256" key="2">
    <source>
        <dbReference type="ARBA" id="ARBA00022723"/>
    </source>
</evidence>
<feature type="region of interest" description="Disordered" evidence="18">
    <location>
        <begin position="3584"/>
        <end position="3675"/>
    </location>
</feature>
<feature type="compositionally biased region" description="Basic and acidic residues" evidence="18">
    <location>
        <begin position="2300"/>
        <end position="2315"/>
    </location>
</feature>
<dbReference type="Gene3D" id="1.10.30.10">
    <property type="entry name" value="High mobility group box domain"/>
    <property type="match status" value="1"/>
</dbReference>
<feature type="compositionally biased region" description="Basic and acidic residues" evidence="18">
    <location>
        <begin position="3587"/>
        <end position="3602"/>
    </location>
</feature>
<evidence type="ECO:0000256" key="16">
    <source>
        <dbReference type="PROSITE-ProRule" id="PRU00267"/>
    </source>
</evidence>
<evidence type="ECO:0000259" key="23">
    <source>
        <dbReference type="PROSITE" id="PS51058"/>
    </source>
</evidence>
<evidence type="ECO:0000256" key="3">
    <source>
        <dbReference type="ARBA" id="ARBA00022737"/>
    </source>
</evidence>
<evidence type="ECO:0000256" key="8">
    <source>
        <dbReference type="ARBA" id="ARBA00022840"/>
    </source>
</evidence>
<dbReference type="Gene3D" id="3.30.40.10">
    <property type="entry name" value="Zinc/RING finger domain, C3HC4 (zinc finger)"/>
    <property type="match status" value="1"/>
</dbReference>
<dbReference type="InterPro" id="IPR014001">
    <property type="entry name" value="Helicase_ATP-bd"/>
</dbReference>
<keyword evidence="5 15" id="KW-0863">Zinc-finger</keyword>
<dbReference type="Pfam" id="PF00439">
    <property type="entry name" value="Bromodomain"/>
    <property type="match status" value="4"/>
</dbReference>
<organism evidence="26 27">
    <name type="scientific">Cyclotella cryptica</name>
    <dbReference type="NCBI Taxonomy" id="29204"/>
    <lineage>
        <taxon>Eukaryota</taxon>
        <taxon>Sar</taxon>
        <taxon>Stramenopiles</taxon>
        <taxon>Ochrophyta</taxon>
        <taxon>Bacillariophyta</taxon>
        <taxon>Coscinodiscophyceae</taxon>
        <taxon>Thalassiosirophycidae</taxon>
        <taxon>Stephanodiscales</taxon>
        <taxon>Stephanodiscaceae</taxon>
        <taxon>Cyclotella</taxon>
    </lineage>
</organism>
<feature type="compositionally biased region" description="Basic and acidic residues" evidence="18">
    <location>
        <begin position="114"/>
        <end position="123"/>
    </location>
</feature>
<dbReference type="PANTHER" id="PTHR45623:SF48">
    <property type="entry name" value="SNF2 FAMILY DNA-DEPENDENT ATPASE"/>
    <property type="match status" value="1"/>
</dbReference>
<evidence type="ECO:0000256" key="1">
    <source>
        <dbReference type="ARBA" id="ARBA00004123"/>
    </source>
</evidence>
<evidence type="ECO:0000256" key="9">
    <source>
        <dbReference type="ARBA" id="ARBA00023015"/>
    </source>
</evidence>
<feature type="region of interest" description="Disordered" evidence="18">
    <location>
        <begin position="2015"/>
        <end position="2050"/>
    </location>
</feature>
<evidence type="ECO:0000259" key="24">
    <source>
        <dbReference type="PROSITE" id="PS51192"/>
    </source>
</evidence>
<dbReference type="InterPro" id="IPR001650">
    <property type="entry name" value="Helicase_C-like"/>
</dbReference>
<dbReference type="Gene3D" id="2.40.50.40">
    <property type="match status" value="2"/>
</dbReference>
<feature type="compositionally biased region" description="Basic and acidic residues" evidence="18">
    <location>
        <begin position="1895"/>
        <end position="1904"/>
    </location>
</feature>
<feature type="region of interest" description="Disordered" evidence="18">
    <location>
        <begin position="94"/>
        <end position="184"/>
    </location>
</feature>
<feature type="region of interest" description="Disordered" evidence="18">
    <location>
        <begin position="1883"/>
        <end position="1904"/>
    </location>
</feature>
<feature type="domain" description="Bromo" evidence="20">
    <location>
        <begin position="2125"/>
        <end position="2187"/>
    </location>
</feature>
<feature type="compositionally biased region" description="Basic and acidic residues" evidence="18">
    <location>
        <begin position="992"/>
        <end position="1018"/>
    </location>
</feature>
<feature type="compositionally biased region" description="Basic residues" evidence="18">
    <location>
        <begin position="155"/>
        <end position="169"/>
    </location>
</feature>
<dbReference type="InterPro" id="IPR036910">
    <property type="entry name" value="HMG_box_dom_sf"/>
</dbReference>
<accession>A0ABD3PQV9</accession>
<feature type="domain" description="PHD-type" evidence="21">
    <location>
        <begin position="556"/>
        <end position="608"/>
    </location>
</feature>
<feature type="domain" description="CXXC-type" evidence="23">
    <location>
        <begin position="2243"/>
        <end position="2284"/>
    </location>
</feature>
<keyword evidence="2" id="KW-0479">Metal-binding</keyword>
<feature type="domain" description="Chromo" evidence="19">
    <location>
        <begin position="620"/>
        <end position="686"/>
    </location>
</feature>
<dbReference type="GO" id="GO:0008270">
    <property type="term" value="F:zinc ion binding"/>
    <property type="evidence" value="ECO:0007669"/>
    <property type="project" value="UniProtKB-KW"/>
</dbReference>
<feature type="region of interest" description="Disordered" evidence="18">
    <location>
        <begin position="2297"/>
        <end position="2392"/>
    </location>
</feature>
<keyword evidence="9" id="KW-0805">Transcription regulation</keyword>
<dbReference type="Gene3D" id="3.40.50.300">
    <property type="entry name" value="P-loop containing nucleotide triphosphate hydrolases"/>
    <property type="match status" value="2"/>
</dbReference>
<dbReference type="SUPFAM" id="SSF47095">
    <property type="entry name" value="HMG-box"/>
    <property type="match status" value="1"/>
</dbReference>
<dbReference type="EMBL" id="JABMIG020000133">
    <property type="protein sequence ID" value="KAL3790099.1"/>
    <property type="molecule type" value="Genomic_DNA"/>
</dbReference>
<dbReference type="SMART" id="SM00298">
    <property type="entry name" value="CHROMO"/>
    <property type="match status" value="2"/>
</dbReference>
<dbReference type="InterPro" id="IPR016197">
    <property type="entry name" value="Chromo-like_dom_sf"/>
</dbReference>
<dbReference type="SMART" id="SM00297">
    <property type="entry name" value="BROMO"/>
    <property type="match status" value="4"/>
</dbReference>